<evidence type="ECO:0000256" key="8">
    <source>
        <dbReference type="SAM" id="MobiDB-lite"/>
    </source>
</evidence>
<dbReference type="InterPro" id="IPR052070">
    <property type="entry name" value="ESCRT-I_UEV_domain"/>
</dbReference>
<dbReference type="InParanoid" id="A0A409YUE9"/>
<dbReference type="GO" id="GO:0043130">
    <property type="term" value="F:ubiquitin binding"/>
    <property type="evidence" value="ECO:0007669"/>
    <property type="project" value="TreeGrafter"/>
</dbReference>
<dbReference type="Pfam" id="PF05743">
    <property type="entry name" value="UEV"/>
    <property type="match status" value="1"/>
</dbReference>
<evidence type="ECO:0000259" key="9">
    <source>
        <dbReference type="PROSITE" id="PS51312"/>
    </source>
</evidence>
<accession>A0A409YUE9</accession>
<dbReference type="GO" id="GO:0043162">
    <property type="term" value="P:ubiquitin-dependent protein catabolic process via the multivesicular body sorting pathway"/>
    <property type="evidence" value="ECO:0007669"/>
    <property type="project" value="UniProtKB-ARBA"/>
</dbReference>
<dbReference type="SUPFAM" id="SSF140111">
    <property type="entry name" value="Endosomal sorting complex assembly domain"/>
    <property type="match status" value="1"/>
</dbReference>
<evidence type="ECO:0000256" key="2">
    <source>
        <dbReference type="ARBA" id="ARBA00009594"/>
    </source>
</evidence>
<evidence type="ECO:0000256" key="4">
    <source>
        <dbReference type="ARBA" id="ARBA00022753"/>
    </source>
</evidence>
<comment type="subcellular location">
    <subcellularLocation>
        <location evidence="1">Endosome</location>
    </subcellularLocation>
</comment>
<sequence length="461" mass="51060">MSSSLTHKWLRDAVQPYPDPQRVFAHVDALLTKFQALRPKSDVYTFDDGRTQLLLCVHGLLPITYRSATYNIPVALWLPREYPRHPPIVYVVPTNDMLVRPGKYLDPSGRCTIEYIQHWQRKPEACNLSALCEALQEHFSREPPVYSKPKAAPYAQKPPPPLPPSQSPPPRPPPLPSKPQYSAPAALQPAQPPPLPPHPPVSGHIGQTFPPPHYPIGPLRQSPPIVPPPPILPVPPPTHPFAAPAPAPFTPQPSRPDPPRAPIPDLLDQDTVPSDLAGPSSSFPAPPPRPPNPELVRLQTDVHHKLTSELNSLSQALALDAERLRAQQADLLAGEPAIKDEMARLEAVRDVCRSVANRTRQAVQQAEANIAELRRKGDPEVDELVCATNIVHNQLINLIADDNAIEDTIYHLHRALNAGRIDLERFLRSTRVLAEEQFMKRALIEKIQMSMPSSSMAPAWA</sequence>
<gene>
    <name evidence="11" type="ORF">CVT26_001193</name>
</gene>
<evidence type="ECO:0000256" key="3">
    <source>
        <dbReference type="ARBA" id="ARBA00022448"/>
    </source>
</evidence>
<keyword evidence="5 7" id="KW-0653">Protein transport</keyword>
<dbReference type="InterPro" id="IPR037202">
    <property type="entry name" value="ESCRT_assembly_dom"/>
</dbReference>
<organism evidence="11 12">
    <name type="scientific">Gymnopilus dilepis</name>
    <dbReference type="NCBI Taxonomy" id="231916"/>
    <lineage>
        <taxon>Eukaryota</taxon>
        <taxon>Fungi</taxon>
        <taxon>Dikarya</taxon>
        <taxon>Basidiomycota</taxon>
        <taxon>Agaricomycotina</taxon>
        <taxon>Agaricomycetes</taxon>
        <taxon>Agaricomycetidae</taxon>
        <taxon>Agaricales</taxon>
        <taxon>Agaricineae</taxon>
        <taxon>Hymenogastraceae</taxon>
        <taxon>Gymnopilus</taxon>
    </lineage>
</organism>
<evidence type="ECO:0000259" key="10">
    <source>
        <dbReference type="PROSITE" id="PS51322"/>
    </source>
</evidence>
<dbReference type="STRING" id="231916.A0A409YUE9"/>
<dbReference type="EMBL" id="NHYE01000269">
    <property type="protein sequence ID" value="PPR06651.1"/>
    <property type="molecule type" value="Genomic_DNA"/>
</dbReference>
<dbReference type="PROSITE" id="PS51312">
    <property type="entry name" value="SB"/>
    <property type="match status" value="1"/>
</dbReference>
<protein>
    <recommendedName>
        <fullName evidence="13">UEV domain-containing protein</fullName>
    </recommendedName>
</protein>
<evidence type="ECO:0000313" key="11">
    <source>
        <dbReference type="EMBL" id="PPR06651.1"/>
    </source>
</evidence>
<evidence type="ECO:0008006" key="13">
    <source>
        <dbReference type="Google" id="ProtNLM"/>
    </source>
</evidence>
<feature type="compositionally biased region" description="Pro residues" evidence="8">
    <location>
        <begin position="284"/>
        <end position="293"/>
    </location>
</feature>
<dbReference type="CDD" id="cd11685">
    <property type="entry name" value="UEV_TSG101-like"/>
    <property type="match status" value="1"/>
</dbReference>
<feature type="compositionally biased region" description="Pro residues" evidence="8">
    <location>
        <begin position="224"/>
        <end position="262"/>
    </location>
</feature>
<dbReference type="Pfam" id="PF09454">
    <property type="entry name" value="Vps23_core"/>
    <property type="match status" value="1"/>
</dbReference>
<dbReference type="SUPFAM" id="SSF54495">
    <property type="entry name" value="UBC-like"/>
    <property type="match status" value="1"/>
</dbReference>
<dbReference type="PANTHER" id="PTHR23306">
    <property type="entry name" value="TUMOR SUSCEPTIBILITY GENE 101 PROTEIN-RELATED"/>
    <property type="match status" value="1"/>
</dbReference>
<evidence type="ECO:0000256" key="7">
    <source>
        <dbReference type="PROSITE-ProRule" id="PRU00644"/>
    </source>
</evidence>
<proteinExistence type="inferred from homology"/>
<feature type="compositionally biased region" description="Pro residues" evidence="8">
    <location>
        <begin position="156"/>
        <end position="177"/>
    </location>
</feature>
<comment type="similarity">
    <text evidence="2">Belongs to the ubiquitin-conjugating enzyme family. UEV subfamily.</text>
</comment>
<keyword evidence="6" id="KW-0175">Coiled coil</keyword>
<dbReference type="GO" id="GO:0000813">
    <property type="term" value="C:ESCRT I complex"/>
    <property type="evidence" value="ECO:0007669"/>
    <property type="project" value="TreeGrafter"/>
</dbReference>
<keyword evidence="12" id="KW-1185">Reference proteome</keyword>
<keyword evidence="3 7" id="KW-0813">Transport</keyword>
<dbReference type="AlphaFoldDB" id="A0A409YUE9"/>
<evidence type="ECO:0000313" key="12">
    <source>
        <dbReference type="Proteomes" id="UP000284706"/>
    </source>
</evidence>
<dbReference type="PROSITE" id="PS51322">
    <property type="entry name" value="UEV"/>
    <property type="match status" value="1"/>
</dbReference>
<evidence type="ECO:0000256" key="1">
    <source>
        <dbReference type="ARBA" id="ARBA00004177"/>
    </source>
</evidence>
<evidence type="ECO:0000256" key="6">
    <source>
        <dbReference type="ARBA" id="ARBA00023054"/>
    </source>
</evidence>
<name>A0A409YUE9_9AGAR</name>
<evidence type="ECO:0000256" key="5">
    <source>
        <dbReference type="ARBA" id="ARBA00022927"/>
    </source>
</evidence>
<dbReference type="PANTHER" id="PTHR23306:SF3">
    <property type="entry name" value="TUMOR SUPPRESSOR PROTEIN 101"/>
    <property type="match status" value="1"/>
</dbReference>
<dbReference type="GO" id="GO:0006886">
    <property type="term" value="P:intracellular protein transport"/>
    <property type="evidence" value="ECO:0007669"/>
    <property type="project" value="UniProtKB-ARBA"/>
</dbReference>
<reference evidence="11 12" key="1">
    <citation type="journal article" date="2018" name="Evol. Lett.">
        <title>Horizontal gene cluster transfer increased hallucinogenic mushroom diversity.</title>
        <authorList>
            <person name="Reynolds H.T."/>
            <person name="Vijayakumar V."/>
            <person name="Gluck-Thaler E."/>
            <person name="Korotkin H.B."/>
            <person name="Matheny P.B."/>
            <person name="Slot J.C."/>
        </authorList>
    </citation>
    <scope>NUCLEOTIDE SEQUENCE [LARGE SCALE GENOMIC DNA]</scope>
    <source>
        <strain evidence="11 12">SRW20</strain>
    </source>
</reference>
<comment type="caution">
    <text evidence="11">The sequence shown here is derived from an EMBL/GenBank/DDBJ whole genome shotgun (WGS) entry which is preliminary data.</text>
</comment>
<dbReference type="OrthoDB" id="306304at2759"/>
<dbReference type="Proteomes" id="UP000284706">
    <property type="component" value="Unassembled WGS sequence"/>
</dbReference>
<feature type="region of interest" description="Disordered" evidence="8">
    <location>
        <begin position="145"/>
        <end position="295"/>
    </location>
</feature>
<dbReference type="Gene3D" id="3.10.110.10">
    <property type="entry name" value="Ubiquitin Conjugating Enzyme"/>
    <property type="match status" value="1"/>
</dbReference>
<dbReference type="Gene3D" id="6.10.140.820">
    <property type="match status" value="1"/>
</dbReference>
<feature type="compositionally biased region" description="Low complexity" evidence="8">
    <location>
        <begin position="178"/>
        <end position="189"/>
    </location>
</feature>
<dbReference type="InterPro" id="IPR017916">
    <property type="entry name" value="SB_dom"/>
</dbReference>
<dbReference type="InterPro" id="IPR016135">
    <property type="entry name" value="UBQ-conjugating_enzyme/RWD"/>
</dbReference>
<feature type="compositionally biased region" description="Pro residues" evidence="8">
    <location>
        <begin position="190"/>
        <end position="200"/>
    </location>
</feature>
<dbReference type="InterPro" id="IPR008883">
    <property type="entry name" value="UEV_N"/>
</dbReference>
<feature type="domain" description="UEV" evidence="10">
    <location>
        <begin position="4"/>
        <end position="149"/>
    </location>
</feature>
<feature type="domain" description="SB" evidence="9">
    <location>
        <begin position="389"/>
        <end position="457"/>
    </location>
</feature>
<keyword evidence="4" id="KW-0967">Endosome</keyword>
<dbReference type="GO" id="GO:0072666">
    <property type="term" value="P:establishment of protein localization to vacuole"/>
    <property type="evidence" value="ECO:0007669"/>
    <property type="project" value="UniProtKB-ARBA"/>
</dbReference>